<dbReference type="NCBIfam" id="TIGR01236">
    <property type="entry name" value="D1pyr5carbox1"/>
    <property type="match status" value="1"/>
</dbReference>
<protein>
    <recommendedName>
        <fullName evidence="7">L-glutamate gamma-semialdehyde dehydrogenase</fullName>
        <ecNumber evidence="3">1.2.1.88</ecNumber>
    </recommendedName>
    <alternativeName>
        <fullName evidence="7">L-glutamate gamma-semialdehyde dehydrogenase</fullName>
    </alternativeName>
</protein>
<keyword evidence="11" id="KW-1185">Reference proteome</keyword>
<dbReference type="Gene3D" id="3.40.309.10">
    <property type="entry name" value="Aldehyde Dehydrogenase, Chain A, domain 2"/>
    <property type="match status" value="1"/>
</dbReference>
<feature type="domain" description="Aldehyde dehydrogenase" evidence="9">
    <location>
        <begin position="56"/>
        <end position="519"/>
    </location>
</feature>
<dbReference type="InterPro" id="IPR015590">
    <property type="entry name" value="Aldehyde_DH_dom"/>
</dbReference>
<dbReference type="Proteomes" id="UP000218505">
    <property type="component" value="Chromosome"/>
</dbReference>
<proteinExistence type="inferred from homology"/>
<evidence type="ECO:0000256" key="1">
    <source>
        <dbReference type="ARBA" id="ARBA00004786"/>
    </source>
</evidence>
<dbReference type="RefSeq" id="WP_096491782.1">
    <property type="nucleotide sequence ID" value="NZ_CP023445.1"/>
</dbReference>
<evidence type="ECO:0000259" key="9">
    <source>
        <dbReference type="Pfam" id="PF00171"/>
    </source>
</evidence>
<evidence type="ECO:0000256" key="4">
    <source>
        <dbReference type="ARBA" id="ARBA00023002"/>
    </source>
</evidence>
<evidence type="ECO:0000256" key="6">
    <source>
        <dbReference type="ARBA" id="ARBA00023062"/>
    </source>
</evidence>
<dbReference type="InterPro" id="IPR016161">
    <property type="entry name" value="Ald_DH/histidinol_DH"/>
</dbReference>
<evidence type="ECO:0000313" key="11">
    <source>
        <dbReference type="Proteomes" id="UP000218505"/>
    </source>
</evidence>
<dbReference type="CDD" id="cd07123">
    <property type="entry name" value="ALDH_F4-17_P5CDH"/>
    <property type="match status" value="1"/>
</dbReference>
<dbReference type="InterPro" id="IPR016163">
    <property type="entry name" value="Ald_DH_C"/>
</dbReference>
<dbReference type="InterPro" id="IPR016162">
    <property type="entry name" value="Ald_DH_N"/>
</dbReference>
<keyword evidence="6" id="KW-0642">Proline metabolism</keyword>
<dbReference type="FunFam" id="3.40.605.10:FF:000006">
    <property type="entry name" value="1-pyrroline-5-carboxylate dehydrogenase"/>
    <property type="match status" value="1"/>
</dbReference>
<dbReference type="GO" id="GO:0010133">
    <property type="term" value="P:L-proline catabolic process to L-glutamate"/>
    <property type="evidence" value="ECO:0007669"/>
    <property type="project" value="UniProtKB-UniPathway"/>
</dbReference>
<dbReference type="PANTHER" id="PTHR42862:SF1">
    <property type="entry name" value="DELTA-1-PYRROLINE-5-CARBOXYLATE DEHYDROGENASE 2, ISOFORM A-RELATED"/>
    <property type="match status" value="1"/>
</dbReference>
<dbReference type="EC" id="1.2.1.88" evidence="3"/>
<evidence type="ECO:0000256" key="8">
    <source>
        <dbReference type="ARBA" id="ARBA00048142"/>
    </source>
</evidence>
<organism evidence="10 11">
    <name type="scientific">Actinosynnema pretiosum</name>
    <dbReference type="NCBI Taxonomy" id="42197"/>
    <lineage>
        <taxon>Bacteria</taxon>
        <taxon>Bacillati</taxon>
        <taxon>Actinomycetota</taxon>
        <taxon>Actinomycetes</taxon>
        <taxon>Pseudonocardiales</taxon>
        <taxon>Pseudonocardiaceae</taxon>
        <taxon>Actinosynnema</taxon>
    </lineage>
</organism>
<dbReference type="UniPathway" id="UPA00261">
    <property type="reaction ID" value="UER00374"/>
</dbReference>
<comment type="pathway">
    <text evidence="1">Amino-acid degradation; L-proline degradation into L-glutamate; L-glutamate from L-proline: step 2/2.</text>
</comment>
<evidence type="ECO:0000256" key="2">
    <source>
        <dbReference type="ARBA" id="ARBA00009986"/>
    </source>
</evidence>
<dbReference type="InterPro" id="IPR016160">
    <property type="entry name" value="Ald_DH_CS_CYS"/>
</dbReference>
<dbReference type="InterPro" id="IPR005931">
    <property type="entry name" value="P5CDH/ALDH4A1"/>
</dbReference>
<dbReference type="PROSITE" id="PS00070">
    <property type="entry name" value="ALDEHYDE_DEHYDR_CYS"/>
    <property type="match status" value="1"/>
</dbReference>
<evidence type="ECO:0000256" key="7">
    <source>
        <dbReference type="ARBA" id="ARBA00032259"/>
    </source>
</evidence>
<dbReference type="FunFam" id="3.40.309.10:FF:000005">
    <property type="entry name" value="1-pyrroline-5-carboxylate dehydrogenase 1"/>
    <property type="match status" value="1"/>
</dbReference>
<reference evidence="10" key="1">
    <citation type="submission" date="2017-09" db="EMBL/GenBank/DDBJ databases">
        <title>Complete Genome Sequence of ansamitocin-producing Bacterium Actinosynnema pretiosum X47.</title>
        <authorList>
            <person name="Cao G."/>
            <person name="Zong G."/>
            <person name="Zhong C."/>
            <person name="Fu J."/>
        </authorList>
    </citation>
    <scope>NUCLEOTIDE SEQUENCE [LARGE SCALE GENOMIC DNA]</scope>
    <source>
        <strain evidence="10">X47</strain>
    </source>
</reference>
<evidence type="ECO:0000256" key="5">
    <source>
        <dbReference type="ARBA" id="ARBA00023027"/>
    </source>
</evidence>
<dbReference type="SUPFAM" id="SSF53720">
    <property type="entry name" value="ALDH-like"/>
    <property type="match status" value="1"/>
</dbReference>
<accession>A0A290Z1E3</accession>
<name>A0A290Z1E3_9PSEU</name>
<gene>
    <name evidence="10" type="primary">pruA</name>
    <name evidence="10" type="ORF">CNX65_05440</name>
</gene>
<dbReference type="GO" id="GO:0003842">
    <property type="term" value="F:L-glutamate gamma-semialdehyde dehydrogenase activity"/>
    <property type="evidence" value="ECO:0007669"/>
    <property type="project" value="UniProtKB-EC"/>
</dbReference>
<dbReference type="GO" id="GO:0004657">
    <property type="term" value="F:proline dehydrogenase activity"/>
    <property type="evidence" value="ECO:0007669"/>
    <property type="project" value="UniProtKB-ARBA"/>
</dbReference>
<dbReference type="EMBL" id="CP023445">
    <property type="protein sequence ID" value="ATE52795.1"/>
    <property type="molecule type" value="Genomic_DNA"/>
</dbReference>
<dbReference type="AlphaFoldDB" id="A0A290Z1E3"/>
<dbReference type="PANTHER" id="PTHR42862">
    <property type="entry name" value="DELTA-1-PYRROLINE-5-CARBOXYLATE DEHYDROGENASE 1, ISOFORM A-RELATED"/>
    <property type="match status" value="1"/>
</dbReference>
<comment type="similarity">
    <text evidence="2">Belongs to the aldehyde dehydrogenase family.</text>
</comment>
<sequence>MDAVTSVPAPVNEPVLGYAPGTPERAELQAKLAELAKEPLELTATIGGEQRVGGGERFDVVQPHNHRAVLGTLHGATHQDTRDALEAARAAAPAWRALSFDDRAAILLRAADLLAGPWRSTLNAATMLGQSKTAIQAEIDAACELIDFWRFNVHFGRQLLAEQPKSSPGVWNRTDHRPLEGFVYAITPFNFTAIAGNLPTAPALMGNVVLWKPSPTQSFAAHLTMRLLEEAGMPPGVINLLPGDGLAVSEVALADPDLAGIHFTGSTRTFQHLWGQVGANIAGYRSYPRIVGETGGKDFVLAHPSADPEVLRTALVRGAFEFQGQKCSAASRAYVPRSVWNRIKDDFLAEVESLKMGDVTDFSNFLGAVIDRRSFDKLSGVLEAARSDSSLEVAAGGTADDSEGFFVRPTVLLGSDPEHDVFRTEYFGPVLAVHVYEDGDYDTVLKQMESVSPYGLTGAIIARDRAAVAHAQQVLRFAAGNFYVNDKPTGAVVGQQPFGGGRASGTNDKAGSVHNLLRWVSPRSIKETFVAPTSVAYPHQEG</sequence>
<evidence type="ECO:0000313" key="10">
    <source>
        <dbReference type="EMBL" id="ATE52795.1"/>
    </source>
</evidence>
<keyword evidence="4" id="KW-0560">Oxidoreductase</keyword>
<comment type="catalytic activity">
    <reaction evidence="8">
        <text>L-glutamate 5-semialdehyde + NAD(+) + H2O = L-glutamate + NADH + 2 H(+)</text>
        <dbReference type="Rhea" id="RHEA:30235"/>
        <dbReference type="ChEBI" id="CHEBI:15377"/>
        <dbReference type="ChEBI" id="CHEBI:15378"/>
        <dbReference type="ChEBI" id="CHEBI:29985"/>
        <dbReference type="ChEBI" id="CHEBI:57540"/>
        <dbReference type="ChEBI" id="CHEBI:57945"/>
        <dbReference type="ChEBI" id="CHEBI:58066"/>
        <dbReference type="EC" id="1.2.1.88"/>
    </reaction>
</comment>
<dbReference type="KEGG" id="apre:CNX65_05440"/>
<dbReference type="GO" id="GO:0009898">
    <property type="term" value="C:cytoplasmic side of plasma membrane"/>
    <property type="evidence" value="ECO:0007669"/>
    <property type="project" value="TreeGrafter"/>
</dbReference>
<evidence type="ECO:0000256" key="3">
    <source>
        <dbReference type="ARBA" id="ARBA00012884"/>
    </source>
</evidence>
<dbReference type="Pfam" id="PF00171">
    <property type="entry name" value="Aldedh"/>
    <property type="match status" value="1"/>
</dbReference>
<dbReference type="InterPro" id="IPR050485">
    <property type="entry name" value="Proline_metab_enzyme"/>
</dbReference>
<keyword evidence="5" id="KW-0520">NAD</keyword>
<dbReference type="Gene3D" id="3.40.605.10">
    <property type="entry name" value="Aldehyde Dehydrogenase, Chain A, domain 1"/>
    <property type="match status" value="1"/>
</dbReference>